<dbReference type="RefSeq" id="WP_005138513.1">
    <property type="nucleotide sequence ID" value="NZ_KB849947.1"/>
</dbReference>
<dbReference type="HOGENOM" id="CLU_351154_0_0_6"/>
<proteinExistence type="predicted"/>
<sequence>MADEIVTREQLENASKDASSLELFISGAVDEDVLTRLGQQYPTLAKLIRILMETGGWKAYPTEAALLATTPIVNPSVSYAFDTKKLYLWNGTSWINEGLSQYEQSKLYTDDLLPQKSLTVGSVELVGPNSRLIAGIGVNLNLDIVNDSRYTAMVIPCYEDTEITLWNSNNGTVAGAGFGFTFHNAYPPSQANKITPHPGFHSTVNGTDTLIHTRTPVGAKYIVVNKIVTSLSLDLTWKIQNGYGLDKALTFNAVSLMLDGKSSVLFRTSTPDNLYSSSNVVPGKYLNLTDGLIRDITTKPNWKLGVIPVDAGVTYQLKLIGDPSLIKPSFLMNTRSIAQNTPTTLASLTSLGDNLYSCVAPAGATYLVLTLDLTPDYPSVAISNSLAVQRIKNATGLSITHISGIPIADPIARAGILKSSIYTDSNIYSQSQNKTDWYLSIVNSTVQPRTDYHWKMAMIPVKPGGVYRVVCPRPSNTYNLRFTELDNPLVTNTVTLAPAQSTVIDDNNIEVVAPSNAKYLLINTYIVSPGFNYDITSTLVVKDVSNAVKTSSEISMLNGLSLRDSDSRKRLDALETRTIDSILKGKKWCVVGDSITAQTGRSTHNYHYYLSQLVGGMTIYNYGISGTGFFNRSNVSADIVETDIDFISVFMGTNDWGNQTSENQKLLGVFGDTGTTTISGCINTTLSGLINKFPLIPLILLTPLPRGNNYGLNATDNAYGYNLKDLVDLLHQYATHFSLPILDLYSGSTLYPWQATANDFYFKPPAGSGYPDVGDGLHPNDEGHKVLAHIMRLPLEGIQHK</sequence>
<feature type="domain" description="SGNH hydrolase-type esterase" evidence="1">
    <location>
        <begin position="590"/>
        <end position="786"/>
    </location>
</feature>
<dbReference type="CDD" id="cd00229">
    <property type="entry name" value="SGNH_hydrolase"/>
    <property type="match status" value="1"/>
</dbReference>
<dbReference type="PANTHER" id="PTHR30383:SF5">
    <property type="entry name" value="SGNH HYDROLASE-TYPE ESTERASE DOMAIN-CONTAINING PROTEIN"/>
    <property type="match status" value="1"/>
</dbReference>
<evidence type="ECO:0000313" key="2">
    <source>
        <dbReference type="EMBL" id="ENW72780.1"/>
    </source>
</evidence>
<dbReference type="Pfam" id="PF13472">
    <property type="entry name" value="Lipase_GDSL_2"/>
    <property type="match status" value="1"/>
</dbReference>
<dbReference type="InterPro" id="IPR036514">
    <property type="entry name" value="SGNH_hydro_sf"/>
</dbReference>
<accession>N9KWA2</accession>
<dbReference type="InterPro" id="IPR051532">
    <property type="entry name" value="Ester_Hydrolysis_Enzymes"/>
</dbReference>
<dbReference type="PANTHER" id="PTHR30383">
    <property type="entry name" value="THIOESTERASE 1/PROTEASE 1/LYSOPHOSPHOLIPASE L1"/>
    <property type="match status" value="1"/>
</dbReference>
<evidence type="ECO:0000259" key="1">
    <source>
        <dbReference type="Pfam" id="PF13472"/>
    </source>
</evidence>
<comment type="caution">
    <text evidence="2">The sequence shown here is derived from an EMBL/GenBank/DDBJ whole genome shotgun (WGS) entry which is preliminary data.</text>
</comment>
<protein>
    <recommendedName>
        <fullName evidence="1">SGNH hydrolase-type esterase domain-containing protein</fullName>
    </recommendedName>
</protein>
<dbReference type="InterPro" id="IPR013830">
    <property type="entry name" value="SGNH_hydro"/>
</dbReference>
<organism evidence="2 3">
    <name type="scientific">Acinetobacter baumannii NIPH 80</name>
    <dbReference type="NCBI Taxonomy" id="1217629"/>
    <lineage>
        <taxon>Bacteria</taxon>
        <taxon>Pseudomonadati</taxon>
        <taxon>Pseudomonadota</taxon>
        <taxon>Gammaproteobacteria</taxon>
        <taxon>Moraxellales</taxon>
        <taxon>Moraxellaceae</taxon>
        <taxon>Acinetobacter</taxon>
        <taxon>Acinetobacter calcoaceticus/baumannii complex</taxon>
    </lineage>
</organism>
<dbReference type="Gene3D" id="3.40.50.1110">
    <property type="entry name" value="SGNH hydrolase"/>
    <property type="match status" value="1"/>
</dbReference>
<reference evidence="2 3" key="1">
    <citation type="submission" date="2013-02" db="EMBL/GenBank/DDBJ databases">
        <title>The Genome Sequence of Acinetobacter baumannii NIPH 80.</title>
        <authorList>
            <consortium name="The Broad Institute Genome Sequencing Platform"/>
            <consortium name="The Broad Institute Genome Sequencing Center for Infectious Disease"/>
            <person name="Cerqueira G."/>
            <person name="Feldgarden M."/>
            <person name="Courvalin P."/>
            <person name="Perichon B."/>
            <person name="Grillot-Courvalin C."/>
            <person name="Clermont D."/>
            <person name="Rocha E."/>
            <person name="Yoon E.-J."/>
            <person name="Nemec A."/>
            <person name="Walker B."/>
            <person name="Young S.K."/>
            <person name="Zeng Q."/>
            <person name="Gargeya S."/>
            <person name="Fitzgerald M."/>
            <person name="Haas B."/>
            <person name="Abouelleil A."/>
            <person name="Alvarado L."/>
            <person name="Arachchi H.M."/>
            <person name="Berlin A.M."/>
            <person name="Chapman S.B."/>
            <person name="Dewar J."/>
            <person name="Goldberg J."/>
            <person name="Griggs A."/>
            <person name="Gujja S."/>
            <person name="Hansen M."/>
            <person name="Howarth C."/>
            <person name="Imamovic A."/>
            <person name="Larimer J."/>
            <person name="McCowan C."/>
            <person name="Murphy C."/>
            <person name="Neiman D."/>
            <person name="Pearson M."/>
            <person name="Priest M."/>
            <person name="Roberts A."/>
            <person name="Saif S."/>
            <person name="Shea T."/>
            <person name="Sisk P."/>
            <person name="Sykes S."/>
            <person name="Wortman J."/>
            <person name="Nusbaum C."/>
            <person name="Birren B."/>
        </authorList>
    </citation>
    <scope>NUCLEOTIDE SEQUENCE [LARGE SCALE GENOMIC DNA]</scope>
    <source>
        <strain evidence="2 3">NIPH 80</strain>
    </source>
</reference>
<gene>
    <name evidence="2" type="ORF">F913_01753</name>
</gene>
<dbReference type="SUPFAM" id="SSF52266">
    <property type="entry name" value="SGNH hydrolase"/>
    <property type="match status" value="1"/>
</dbReference>
<dbReference type="Proteomes" id="UP000013021">
    <property type="component" value="Unassembled WGS sequence"/>
</dbReference>
<dbReference type="AlphaFoldDB" id="N9KWA2"/>
<dbReference type="GO" id="GO:0004622">
    <property type="term" value="F:phosphatidylcholine lysophospholipase activity"/>
    <property type="evidence" value="ECO:0007669"/>
    <property type="project" value="TreeGrafter"/>
</dbReference>
<evidence type="ECO:0000313" key="3">
    <source>
        <dbReference type="Proteomes" id="UP000013021"/>
    </source>
</evidence>
<dbReference type="PATRIC" id="fig|1217629.3.peg.1695"/>
<dbReference type="EMBL" id="APRE01000032">
    <property type="protein sequence ID" value="ENW72780.1"/>
    <property type="molecule type" value="Genomic_DNA"/>
</dbReference>
<name>N9KWA2_ACIBA</name>